<reference evidence="4" key="1">
    <citation type="submission" date="2017-03" db="EMBL/GenBank/DDBJ databases">
        <title>Phytopthora megakarya and P. palmivora, two closely related causual agents of cacao black pod achieved similar genome size and gene model numbers by different mechanisms.</title>
        <authorList>
            <person name="Ali S."/>
            <person name="Shao J."/>
            <person name="Larry D.J."/>
            <person name="Kronmiller B."/>
            <person name="Shen D."/>
            <person name="Strem M.D."/>
            <person name="Melnick R.L."/>
            <person name="Guiltinan M.J."/>
            <person name="Tyler B.M."/>
            <person name="Meinhardt L.W."/>
            <person name="Bailey B.A."/>
        </authorList>
    </citation>
    <scope>NUCLEOTIDE SEQUENCE [LARGE SCALE GENOMIC DNA]</scope>
    <source>
        <strain evidence="4">zdho120</strain>
    </source>
</reference>
<keyword evidence="1" id="KW-0234">DNA repair</keyword>
<gene>
    <name evidence="3" type="ORF">PHMEG_00026126</name>
</gene>
<keyword evidence="4" id="KW-1185">Reference proteome</keyword>
<dbReference type="EMBL" id="NBNE01006242">
    <property type="protein sequence ID" value="OWZ02328.1"/>
    <property type="molecule type" value="Genomic_DNA"/>
</dbReference>
<dbReference type="Pfam" id="PF05970">
    <property type="entry name" value="PIF1"/>
    <property type="match status" value="1"/>
</dbReference>
<sequence length="253" mass="29414">MDSDRESFGGKAIIFSEDHRQILSVLRDATRAETLKAYFNASALWRHLKQVRLFENMCFRTAPDPDDAVELPVFLRFCSNLALAMMHLRLCILKQRSLIQKNSVVGDFALVVIRYELVCGYGSMDHCDAIPGSFRKVRPDIKLLNYRKWRQKKGLLNREQENDEAIKPLLDLLKRSRREDQFFALSNTIIEIWRARCEVRLNSPEPVSNRGTPQFHHENISEQLFHTCSMLHNQIVLIDCKRDGSMIPTHQSD</sequence>
<protein>
    <recommendedName>
        <fullName evidence="1">ATP-dependent DNA helicase</fullName>
        <ecNumber evidence="1">5.6.2.3</ecNumber>
    </recommendedName>
</protein>
<dbReference type="Proteomes" id="UP000198211">
    <property type="component" value="Unassembled WGS sequence"/>
</dbReference>
<comment type="caution">
    <text evidence="3">The sequence shown here is derived from an EMBL/GenBank/DDBJ whole genome shotgun (WGS) entry which is preliminary data.</text>
</comment>
<comment type="similarity">
    <text evidence="1">Belongs to the helicase family.</text>
</comment>
<organism evidence="3 4">
    <name type="scientific">Phytophthora megakarya</name>
    <dbReference type="NCBI Taxonomy" id="4795"/>
    <lineage>
        <taxon>Eukaryota</taxon>
        <taxon>Sar</taxon>
        <taxon>Stramenopiles</taxon>
        <taxon>Oomycota</taxon>
        <taxon>Peronosporomycetes</taxon>
        <taxon>Peronosporales</taxon>
        <taxon>Peronosporaceae</taxon>
        <taxon>Phytophthora</taxon>
    </lineage>
</organism>
<dbReference type="GO" id="GO:0016887">
    <property type="term" value="F:ATP hydrolysis activity"/>
    <property type="evidence" value="ECO:0007669"/>
    <property type="project" value="RHEA"/>
</dbReference>
<keyword evidence="1" id="KW-0378">Hydrolase</keyword>
<dbReference type="OrthoDB" id="2439059at2759"/>
<keyword evidence="1" id="KW-0233">DNA recombination</keyword>
<comment type="catalytic activity">
    <reaction evidence="1">
        <text>ATP + H2O = ADP + phosphate + H(+)</text>
        <dbReference type="Rhea" id="RHEA:13065"/>
        <dbReference type="ChEBI" id="CHEBI:15377"/>
        <dbReference type="ChEBI" id="CHEBI:15378"/>
        <dbReference type="ChEBI" id="CHEBI:30616"/>
        <dbReference type="ChEBI" id="CHEBI:43474"/>
        <dbReference type="ChEBI" id="CHEBI:456216"/>
        <dbReference type="EC" id="5.6.2.3"/>
    </reaction>
</comment>
<keyword evidence="1" id="KW-0547">Nucleotide-binding</keyword>
<dbReference type="AlphaFoldDB" id="A0A225VBR8"/>
<dbReference type="GO" id="GO:0006281">
    <property type="term" value="P:DNA repair"/>
    <property type="evidence" value="ECO:0007669"/>
    <property type="project" value="UniProtKB-KW"/>
</dbReference>
<proteinExistence type="inferred from homology"/>
<dbReference type="EC" id="5.6.2.3" evidence="1"/>
<evidence type="ECO:0000313" key="4">
    <source>
        <dbReference type="Proteomes" id="UP000198211"/>
    </source>
</evidence>
<name>A0A225VBR8_9STRA</name>
<comment type="cofactor">
    <cofactor evidence="1">
        <name>Mg(2+)</name>
        <dbReference type="ChEBI" id="CHEBI:18420"/>
    </cofactor>
</comment>
<dbReference type="GO" id="GO:0006310">
    <property type="term" value="P:DNA recombination"/>
    <property type="evidence" value="ECO:0007669"/>
    <property type="project" value="UniProtKB-KW"/>
</dbReference>
<keyword evidence="1 3" id="KW-0347">Helicase</keyword>
<evidence type="ECO:0000256" key="1">
    <source>
        <dbReference type="RuleBase" id="RU363044"/>
    </source>
</evidence>
<keyword evidence="1" id="KW-0067">ATP-binding</keyword>
<dbReference type="InterPro" id="IPR010285">
    <property type="entry name" value="DNA_helicase_pif1-like_DEAD"/>
</dbReference>
<dbReference type="GO" id="GO:0005524">
    <property type="term" value="F:ATP binding"/>
    <property type="evidence" value="ECO:0007669"/>
    <property type="project" value="UniProtKB-KW"/>
</dbReference>
<dbReference type="GO" id="GO:0000723">
    <property type="term" value="P:telomere maintenance"/>
    <property type="evidence" value="ECO:0007669"/>
    <property type="project" value="InterPro"/>
</dbReference>
<accession>A0A225VBR8</accession>
<evidence type="ECO:0000259" key="2">
    <source>
        <dbReference type="Pfam" id="PF05970"/>
    </source>
</evidence>
<evidence type="ECO:0000313" key="3">
    <source>
        <dbReference type="EMBL" id="OWZ02328.1"/>
    </source>
</evidence>
<feature type="domain" description="DNA helicase Pif1-like DEAD-box helicase" evidence="2">
    <location>
        <begin position="4"/>
        <end position="76"/>
    </location>
</feature>
<keyword evidence="1" id="KW-0227">DNA damage</keyword>
<dbReference type="GO" id="GO:0043139">
    <property type="term" value="F:5'-3' DNA helicase activity"/>
    <property type="evidence" value="ECO:0007669"/>
    <property type="project" value="UniProtKB-EC"/>
</dbReference>